<evidence type="ECO:0000313" key="1">
    <source>
        <dbReference type="EMBL" id="QGZ65857.1"/>
    </source>
</evidence>
<sequence>MAKGAETPGRGFCRSAQSALSWGFAAFSRRACSFYMFALRQAGLSCVRKRTEGGANSWYVPCSKVCTKKQTVKNPGRSMMDSKATSAVMTGQDSTLNAATPVSVASAFLSPAAYDDRPEETGRAHWGAAALSGLSFCIAWLFGLEAFFAEPAGGASSTETRGRSQLPRQ</sequence>
<organism evidence="1 2">
    <name type="scientific">Paraburkholderia acidisoli</name>
    <dbReference type="NCBI Taxonomy" id="2571748"/>
    <lineage>
        <taxon>Bacteria</taxon>
        <taxon>Pseudomonadati</taxon>
        <taxon>Pseudomonadota</taxon>
        <taxon>Betaproteobacteria</taxon>
        <taxon>Burkholderiales</taxon>
        <taxon>Burkholderiaceae</taxon>
        <taxon>Paraburkholderia</taxon>
    </lineage>
</organism>
<dbReference type="AlphaFoldDB" id="A0A7Z2JHK4"/>
<protein>
    <submittedName>
        <fullName evidence="1">Uncharacterized protein</fullName>
    </submittedName>
</protein>
<reference evidence="1 2" key="1">
    <citation type="submission" date="2019-12" db="EMBL/GenBank/DDBJ databases">
        <title>Paraburkholderia acidiphila 7Q-K02 sp. nov and Paraburkholderia acidisoli DHF22 sp. nov., two strains isolated from forest soil.</title>
        <authorList>
            <person name="Gao Z."/>
            <person name="Qiu L."/>
        </authorList>
    </citation>
    <scope>NUCLEOTIDE SEQUENCE [LARGE SCALE GENOMIC DNA]</scope>
    <source>
        <strain evidence="1 2">DHF22</strain>
    </source>
</reference>
<name>A0A7Z2JHK4_9BURK</name>
<gene>
    <name evidence="1" type="ORF">FAZ98_28875</name>
</gene>
<accession>A0A7Z2JHK4</accession>
<keyword evidence="2" id="KW-1185">Reference proteome</keyword>
<dbReference type="KEGG" id="pacs:FAZ98_28875"/>
<proteinExistence type="predicted"/>
<dbReference type="RefSeq" id="WP_158956734.1">
    <property type="nucleotide sequence ID" value="NZ_CP046916.1"/>
</dbReference>
<dbReference type="OrthoDB" id="9027525at2"/>
<dbReference type="EMBL" id="CP046916">
    <property type="protein sequence ID" value="QGZ65857.1"/>
    <property type="molecule type" value="Genomic_DNA"/>
</dbReference>
<evidence type="ECO:0000313" key="2">
    <source>
        <dbReference type="Proteomes" id="UP000433577"/>
    </source>
</evidence>
<dbReference type="Proteomes" id="UP000433577">
    <property type="component" value="Chromosome 4"/>
</dbReference>